<reference evidence="3" key="1">
    <citation type="submission" date="2021-03" db="EMBL/GenBank/DDBJ databases">
        <authorList>
            <person name="Li Z."/>
            <person name="Yang C."/>
        </authorList>
    </citation>
    <scope>NUCLEOTIDE SEQUENCE</scope>
    <source>
        <strain evidence="3">Dzin_1.0</strain>
        <tissue evidence="3">Leaf</tissue>
    </source>
</reference>
<dbReference type="AlphaFoldDB" id="A0A9D5HT78"/>
<gene>
    <name evidence="3" type="ORF">J5N97_006244</name>
</gene>
<proteinExistence type="predicted"/>
<dbReference type="InterPro" id="IPR025124">
    <property type="entry name" value="Gag1-like_clamp"/>
</dbReference>
<dbReference type="PANTHER" id="PTHR33373">
    <property type="entry name" value="OS07G0479600 PROTEIN"/>
    <property type="match status" value="1"/>
</dbReference>
<dbReference type="OrthoDB" id="1896025at2759"/>
<comment type="caution">
    <text evidence="3">The sequence shown here is derived from an EMBL/GenBank/DDBJ whole genome shotgun (WGS) entry which is preliminary data.</text>
</comment>
<dbReference type="Pfam" id="PF13259">
    <property type="entry name" value="clamp_Gag1-like"/>
    <property type="match status" value="1"/>
</dbReference>
<evidence type="ECO:0000313" key="3">
    <source>
        <dbReference type="EMBL" id="KAJ0987888.1"/>
    </source>
</evidence>
<evidence type="ECO:0000313" key="4">
    <source>
        <dbReference type="Proteomes" id="UP001085076"/>
    </source>
</evidence>
<keyword evidence="1" id="KW-0732">Signal</keyword>
<evidence type="ECO:0000259" key="2">
    <source>
        <dbReference type="Pfam" id="PF13259"/>
    </source>
</evidence>
<protein>
    <recommendedName>
        <fullName evidence="2">Gag1-like clamp domain-containing protein</fullName>
    </recommendedName>
</protein>
<dbReference type="EMBL" id="JAGGNH010000001">
    <property type="protein sequence ID" value="KAJ0987888.1"/>
    <property type="molecule type" value="Genomic_DNA"/>
</dbReference>
<keyword evidence="4" id="KW-1185">Reference proteome</keyword>
<organism evidence="3 4">
    <name type="scientific">Dioscorea zingiberensis</name>
    <dbReference type="NCBI Taxonomy" id="325984"/>
    <lineage>
        <taxon>Eukaryota</taxon>
        <taxon>Viridiplantae</taxon>
        <taxon>Streptophyta</taxon>
        <taxon>Embryophyta</taxon>
        <taxon>Tracheophyta</taxon>
        <taxon>Spermatophyta</taxon>
        <taxon>Magnoliopsida</taxon>
        <taxon>Liliopsida</taxon>
        <taxon>Dioscoreales</taxon>
        <taxon>Dioscoreaceae</taxon>
        <taxon>Dioscorea</taxon>
    </lineage>
</organism>
<feature type="domain" description="Gag1-like clamp" evidence="2">
    <location>
        <begin position="62"/>
        <end position="172"/>
    </location>
</feature>
<feature type="signal peptide" evidence="1">
    <location>
        <begin position="1"/>
        <end position="23"/>
    </location>
</feature>
<dbReference type="Proteomes" id="UP001085076">
    <property type="component" value="Miscellaneous, Linkage group lg01"/>
</dbReference>
<evidence type="ECO:0000256" key="1">
    <source>
        <dbReference type="SAM" id="SignalP"/>
    </source>
</evidence>
<accession>A0A9D5HT78</accession>
<sequence>MLLSRFLSSWITQLLACMGGCLGCSTKRANNNVLDEQSRGLHMQGPTVKKPSISEDFWSTSTFEMENKGVQSQRSLSSISASTQTVDPVSGSSHNPPEFVNHGLLLWNQIRQQWIENKKPKNQPQQVKESGLGWNTTYDSVLVTNKPFPQHIPLPEMVDFLVDVWEQEGMYD</sequence>
<feature type="chain" id="PRO_5039523494" description="Gag1-like clamp domain-containing protein" evidence="1">
    <location>
        <begin position="24"/>
        <end position="172"/>
    </location>
</feature>
<dbReference type="PANTHER" id="PTHR33373:SF1">
    <property type="entry name" value="DUF4050 DOMAIN-CONTAINING PROTEIN"/>
    <property type="match status" value="1"/>
</dbReference>
<name>A0A9D5HT78_9LILI</name>
<reference evidence="3" key="2">
    <citation type="journal article" date="2022" name="Hortic Res">
        <title>The genome of Dioscorea zingiberensis sheds light on the biosynthesis, origin and evolution of the medicinally important diosgenin saponins.</title>
        <authorList>
            <person name="Li Y."/>
            <person name="Tan C."/>
            <person name="Li Z."/>
            <person name="Guo J."/>
            <person name="Li S."/>
            <person name="Chen X."/>
            <person name="Wang C."/>
            <person name="Dai X."/>
            <person name="Yang H."/>
            <person name="Song W."/>
            <person name="Hou L."/>
            <person name="Xu J."/>
            <person name="Tong Z."/>
            <person name="Xu A."/>
            <person name="Yuan X."/>
            <person name="Wang W."/>
            <person name="Yang Q."/>
            <person name="Chen L."/>
            <person name="Sun Z."/>
            <person name="Wang K."/>
            <person name="Pan B."/>
            <person name="Chen J."/>
            <person name="Bao Y."/>
            <person name="Liu F."/>
            <person name="Qi X."/>
            <person name="Gang D.R."/>
            <person name="Wen J."/>
            <person name="Li J."/>
        </authorList>
    </citation>
    <scope>NUCLEOTIDE SEQUENCE</scope>
    <source>
        <strain evidence="3">Dzin_1.0</strain>
    </source>
</reference>